<proteinExistence type="predicted"/>
<evidence type="ECO:0000313" key="1">
    <source>
        <dbReference type="Proteomes" id="UP000694856"/>
    </source>
</evidence>
<dbReference type="AlphaFoldDB" id="A0A8B8TT33"/>
<keyword evidence="1" id="KW-1185">Reference proteome</keyword>
<dbReference type="PRINTS" id="PR01950">
    <property type="entry name" value="LANCSUPER"/>
</dbReference>
<dbReference type="Pfam" id="PF05147">
    <property type="entry name" value="LANC_like"/>
    <property type="match status" value="1"/>
</dbReference>
<dbReference type="InterPro" id="IPR007822">
    <property type="entry name" value="LANC-like"/>
</dbReference>
<dbReference type="GeneID" id="106729072"/>
<gene>
    <name evidence="2" type="primary">LOC106729072</name>
</gene>
<protein>
    <submittedName>
        <fullName evidence="2">Uncharacterized protein LOC106729072 isoform X1</fullName>
    </submittedName>
</protein>
<dbReference type="GO" id="GO:0005975">
    <property type="term" value="P:carbohydrate metabolic process"/>
    <property type="evidence" value="ECO:0007669"/>
    <property type="project" value="InterPro"/>
</dbReference>
<accession>A0A8B8TT33</accession>
<reference evidence="1" key="1">
    <citation type="submission" date="2025-05" db="UniProtKB">
        <authorList>
            <consortium name="RefSeq"/>
        </authorList>
    </citation>
    <scope>NUCLEOTIDE SEQUENCE [LARGE SCALE GENOMIC DNA]</scope>
</reference>
<dbReference type="RefSeq" id="XP_032345434.1">
    <property type="nucleotide sequence ID" value="XM_032489543.1"/>
</dbReference>
<reference evidence="2" key="2">
    <citation type="submission" date="2025-08" db="UniProtKB">
        <authorList>
            <consortium name="RefSeq"/>
        </authorList>
    </citation>
    <scope>IDENTIFICATION</scope>
    <source>
        <tissue evidence="2">Ear skin</tissue>
    </source>
</reference>
<dbReference type="PANTHER" id="PTHR12736:SF11">
    <property type="entry name" value="LANC-LIKE PROTEIN 2"/>
    <property type="match status" value="1"/>
</dbReference>
<organism evidence="1 2">
    <name type="scientific">Camelus ferus</name>
    <name type="common">Wild bactrian camel</name>
    <name type="synonym">Camelus bactrianus ferus</name>
    <dbReference type="NCBI Taxonomy" id="419612"/>
    <lineage>
        <taxon>Eukaryota</taxon>
        <taxon>Metazoa</taxon>
        <taxon>Chordata</taxon>
        <taxon>Craniata</taxon>
        <taxon>Vertebrata</taxon>
        <taxon>Euteleostomi</taxon>
        <taxon>Mammalia</taxon>
        <taxon>Eutheria</taxon>
        <taxon>Laurasiatheria</taxon>
        <taxon>Artiodactyla</taxon>
        <taxon>Tylopoda</taxon>
        <taxon>Camelidae</taxon>
        <taxon>Camelus</taxon>
    </lineage>
</organism>
<dbReference type="InterPro" id="IPR012341">
    <property type="entry name" value="6hp_glycosidase-like_sf"/>
</dbReference>
<dbReference type="GO" id="GO:0031179">
    <property type="term" value="P:peptide modification"/>
    <property type="evidence" value="ECO:0007669"/>
    <property type="project" value="InterPro"/>
</dbReference>
<dbReference type="PANTHER" id="PTHR12736">
    <property type="entry name" value="LANC-LIKE PROTEIN"/>
    <property type="match status" value="1"/>
</dbReference>
<dbReference type="Gene3D" id="1.50.10.10">
    <property type="match status" value="1"/>
</dbReference>
<dbReference type="Proteomes" id="UP000694856">
    <property type="component" value="Chromosome 1"/>
</dbReference>
<dbReference type="KEGG" id="cfr:106729072"/>
<sequence length="310" mass="34750">MIALLILVGQVCDFSLDVPDLQNLLQFQHCFHLLQVLGLHLWPPHLADDRHAPAAGHHLQSPVLWAPGVNGAGKTTTFKMLEWRHPSDLQTRRHQDTHGLYRVACDQTCLLRSLDHGKRTLRNLHSWSRTFLCGDAGPFAFRAVLQRTIACQDSDLPSELLYGQAGYLYALLYVNLEMGPDALCESAVREAVAAVIKSGKTSSREEKKAERHPLLYQWRRKQYAGVAHGVAGMYCMLMPLMTPPTHRPLGTPLPSRHQLARLLSKVKVSILEPTGDSDFSSDQTMVWFNCKSLEQTPSAGRRSQNCNLTK</sequence>
<evidence type="ECO:0000313" key="2">
    <source>
        <dbReference type="RefSeq" id="XP_032345434.1"/>
    </source>
</evidence>
<dbReference type="SUPFAM" id="SSF158745">
    <property type="entry name" value="LanC-like"/>
    <property type="match status" value="1"/>
</dbReference>
<dbReference type="GO" id="GO:0005886">
    <property type="term" value="C:plasma membrane"/>
    <property type="evidence" value="ECO:0007669"/>
    <property type="project" value="TreeGrafter"/>
</dbReference>
<name>A0A8B8TT33_CAMFR</name>